<accession>A0A3N4HYD8</accession>
<protein>
    <submittedName>
        <fullName evidence="3">Uncharacterized protein</fullName>
    </submittedName>
</protein>
<evidence type="ECO:0000313" key="3">
    <source>
        <dbReference type="EMBL" id="RPA78865.1"/>
    </source>
</evidence>
<keyword evidence="4" id="KW-1185">Reference proteome</keyword>
<proteinExistence type="predicted"/>
<keyword evidence="2" id="KW-0812">Transmembrane</keyword>
<evidence type="ECO:0000313" key="4">
    <source>
        <dbReference type="Proteomes" id="UP000275078"/>
    </source>
</evidence>
<dbReference type="OrthoDB" id="2150604at2759"/>
<feature type="transmembrane region" description="Helical" evidence="2">
    <location>
        <begin position="189"/>
        <end position="210"/>
    </location>
</feature>
<feature type="transmembrane region" description="Helical" evidence="2">
    <location>
        <begin position="289"/>
        <end position="312"/>
    </location>
</feature>
<feature type="region of interest" description="Disordered" evidence="1">
    <location>
        <begin position="1"/>
        <end position="83"/>
    </location>
</feature>
<feature type="compositionally biased region" description="Polar residues" evidence="1">
    <location>
        <begin position="53"/>
        <end position="66"/>
    </location>
</feature>
<dbReference type="STRING" id="1160509.A0A3N4HYD8"/>
<keyword evidence="2" id="KW-1133">Transmembrane helix</keyword>
<evidence type="ECO:0000256" key="1">
    <source>
        <dbReference type="SAM" id="MobiDB-lite"/>
    </source>
</evidence>
<feature type="compositionally biased region" description="Low complexity" evidence="1">
    <location>
        <begin position="11"/>
        <end position="21"/>
    </location>
</feature>
<feature type="transmembrane region" description="Helical" evidence="2">
    <location>
        <begin position="157"/>
        <end position="177"/>
    </location>
</feature>
<evidence type="ECO:0000256" key="2">
    <source>
        <dbReference type="SAM" id="Phobius"/>
    </source>
</evidence>
<dbReference type="AlphaFoldDB" id="A0A3N4HYD8"/>
<name>A0A3N4HYD8_ASCIM</name>
<feature type="transmembrane region" description="Helical" evidence="2">
    <location>
        <begin position="324"/>
        <end position="345"/>
    </location>
</feature>
<keyword evidence="2" id="KW-0472">Membrane</keyword>
<dbReference type="EMBL" id="ML119706">
    <property type="protein sequence ID" value="RPA78865.1"/>
    <property type="molecule type" value="Genomic_DNA"/>
</dbReference>
<reference evidence="3 4" key="1">
    <citation type="journal article" date="2018" name="Nat. Ecol. Evol.">
        <title>Pezizomycetes genomes reveal the molecular basis of ectomycorrhizal truffle lifestyle.</title>
        <authorList>
            <person name="Murat C."/>
            <person name="Payen T."/>
            <person name="Noel B."/>
            <person name="Kuo A."/>
            <person name="Morin E."/>
            <person name="Chen J."/>
            <person name="Kohler A."/>
            <person name="Krizsan K."/>
            <person name="Balestrini R."/>
            <person name="Da Silva C."/>
            <person name="Montanini B."/>
            <person name="Hainaut M."/>
            <person name="Levati E."/>
            <person name="Barry K.W."/>
            <person name="Belfiori B."/>
            <person name="Cichocki N."/>
            <person name="Clum A."/>
            <person name="Dockter R.B."/>
            <person name="Fauchery L."/>
            <person name="Guy J."/>
            <person name="Iotti M."/>
            <person name="Le Tacon F."/>
            <person name="Lindquist E.A."/>
            <person name="Lipzen A."/>
            <person name="Malagnac F."/>
            <person name="Mello A."/>
            <person name="Molinier V."/>
            <person name="Miyauchi S."/>
            <person name="Poulain J."/>
            <person name="Riccioni C."/>
            <person name="Rubini A."/>
            <person name="Sitrit Y."/>
            <person name="Splivallo R."/>
            <person name="Traeger S."/>
            <person name="Wang M."/>
            <person name="Zifcakova L."/>
            <person name="Wipf D."/>
            <person name="Zambonelli A."/>
            <person name="Paolocci F."/>
            <person name="Nowrousian M."/>
            <person name="Ottonello S."/>
            <person name="Baldrian P."/>
            <person name="Spatafora J.W."/>
            <person name="Henrissat B."/>
            <person name="Nagy L.G."/>
            <person name="Aury J.M."/>
            <person name="Wincker P."/>
            <person name="Grigoriev I.V."/>
            <person name="Bonfante P."/>
            <person name="Martin F.M."/>
        </authorList>
    </citation>
    <scope>NUCLEOTIDE SEQUENCE [LARGE SCALE GENOMIC DNA]</scope>
    <source>
        <strain evidence="3 4">RN42</strain>
    </source>
</reference>
<gene>
    <name evidence="3" type="ORF">BJ508DRAFT_363613</name>
</gene>
<dbReference type="Proteomes" id="UP000275078">
    <property type="component" value="Unassembled WGS sequence"/>
</dbReference>
<sequence>MSRHSSYDTLSGSPSESNSSSIPHGPGSSDPKISPTGTFQLQHRITMPPPYSPGSQTHIAATTNPSDKLLPGSDEERNMPARRRTTQKKIWRYVDKASTWPILSLIRLPYCGIYRHYIKKPTKQLGGLIGRNQLNKVPIDRLMAALERWRDRIVEQLTIVVVADTLVATAGIAALSWQSIDQKARPEAWVTLALLYSSLALSVSSVLLALQQSSILKGINLKVPSEPVDDPNSPPTDDAKSVLKKNKWGRAEQMLELILRVKDKKADVGEKEYRVDPVRLYVWQAPVMMMSYGACVFVCGFSLHAVYPLFLIAKTGWTPEAKTALIFMGMGSFAMVNFVAPSLLLNIVYLSWKIYTDGDIDDPASIH</sequence>
<organism evidence="3 4">
    <name type="scientific">Ascobolus immersus RN42</name>
    <dbReference type="NCBI Taxonomy" id="1160509"/>
    <lineage>
        <taxon>Eukaryota</taxon>
        <taxon>Fungi</taxon>
        <taxon>Dikarya</taxon>
        <taxon>Ascomycota</taxon>
        <taxon>Pezizomycotina</taxon>
        <taxon>Pezizomycetes</taxon>
        <taxon>Pezizales</taxon>
        <taxon>Ascobolaceae</taxon>
        <taxon>Ascobolus</taxon>
    </lineage>
</organism>